<evidence type="ECO:0000313" key="10">
    <source>
        <dbReference type="Proteomes" id="UP000305067"/>
    </source>
</evidence>
<evidence type="ECO:0000256" key="2">
    <source>
        <dbReference type="ARBA" id="ARBA00006677"/>
    </source>
</evidence>
<comment type="function">
    <text evidence="6">Required for correct functioning of the GINS complex, a complex that plays an essential role in the initiation of DNA replication, and progression of DNA replication forks. GINS complex seems to bind preferentially to single-stranded DNA.</text>
</comment>
<reference evidence="9 10" key="1">
    <citation type="journal article" date="2019" name="Nat. Ecol. Evol.">
        <title>Megaphylogeny resolves global patterns of mushroom evolution.</title>
        <authorList>
            <person name="Varga T."/>
            <person name="Krizsan K."/>
            <person name="Foldi C."/>
            <person name="Dima B."/>
            <person name="Sanchez-Garcia M."/>
            <person name="Sanchez-Ramirez S."/>
            <person name="Szollosi G.J."/>
            <person name="Szarkandi J.G."/>
            <person name="Papp V."/>
            <person name="Albert L."/>
            <person name="Andreopoulos W."/>
            <person name="Angelini C."/>
            <person name="Antonin V."/>
            <person name="Barry K.W."/>
            <person name="Bougher N.L."/>
            <person name="Buchanan P."/>
            <person name="Buyck B."/>
            <person name="Bense V."/>
            <person name="Catcheside P."/>
            <person name="Chovatia M."/>
            <person name="Cooper J."/>
            <person name="Damon W."/>
            <person name="Desjardin D."/>
            <person name="Finy P."/>
            <person name="Geml J."/>
            <person name="Haridas S."/>
            <person name="Hughes K."/>
            <person name="Justo A."/>
            <person name="Karasinski D."/>
            <person name="Kautmanova I."/>
            <person name="Kiss B."/>
            <person name="Kocsube S."/>
            <person name="Kotiranta H."/>
            <person name="LaButti K.M."/>
            <person name="Lechner B.E."/>
            <person name="Liimatainen K."/>
            <person name="Lipzen A."/>
            <person name="Lukacs Z."/>
            <person name="Mihaltcheva S."/>
            <person name="Morgado L.N."/>
            <person name="Niskanen T."/>
            <person name="Noordeloos M.E."/>
            <person name="Ohm R.A."/>
            <person name="Ortiz-Santana B."/>
            <person name="Ovrebo C."/>
            <person name="Racz N."/>
            <person name="Riley R."/>
            <person name="Savchenko A."/>
            <person name="Shiryaev A."/>
            <person name="Soop K."/>
            <person name="Spirin V."/>
            <person name="Szebenyi C."/>
            <person name="Tomsovsky M."/>
            <person name="Tulloss R.E."/>
            <person name="Uehling J."/>
            <person name="Grigoriev I.V."/>
            <person name="Vagvolgyi C."/>
            <person name="Papp T."/>
            <person name="Martin F.M."/>
            <person name="Miettinen O."/>
            <person name="Hibbett D.S."/>
            <person name="Nagy L.G."/>
        </authorList>
    </citation>
    <scope>NUCLEOTIDE SEQUENCE [LARGE SCALE GENOMIC DNA]</scope>
    <source>
        <strain evidence="9 10">CBS 309.79</strain>
    </source>
</reference>
<name>A0A5C3QBA6_9AGAR</name>
<dbReference type="OrthoDB" id="10252587at2759"/>
<dbReference type="Pfam" id="PF24997">
    <property type="entry name" value="PSF1_C"/>
    <property type="match status" value="1"/>
</dbReference>
<dbReference type="Gene3D" id="1.20.58.1030">
    <property type="match status" value="1"/>
</dbReference>
<dbReference type="PANTHER" id="PTHR12914:SF2">
    <property type="entry name" value="DNA REPLICATION COMPLEX GINS PROTEIN PSF1"/>
    <property type="match status" value="1"/>
</dbReference>
<dbReference type="InterPro" id="IPR005339">
    <property type="entry name" value="GINS_Psf1"/>
</dbReference>
<protein>
    <recommendedName>
        <fullName evidence="3 6">DNA replication complex GINS protein PSF1</fullName>
    </recommendedName>
</protein>
<dbReference type="AlphaFoldDB" id="A0A5C3QBA6"/>
<dbReference type="Proteomes" id="UP000305067">
    <property type="component" value="Unassembled WGS sequence"/>
</dbReference>
<evidence type="ECO:0000256" key="1">
    <source>
        <dbReference type="ARBA" id="ARBA00004123"/>
    </source>
</evidence>
<accession>A0A5C3QBA6</accession>
<sequence length="196" mass="22312">MSSARTPGDLATQLVTESRRSILTITLLKYNDTLVRSLIREQRDLEKAAAPYTHSATPPPALLIIQTIIAQNKRCLLAYHSQRLDHLITMYWSGGCSLPHVLQSDMRAKMSPHEVDFLKEYHGSVMEFRGEFEMDIDVTSGIESPPRELNVLVRVVRECGEIQTEGGVVDFKMGQRYQVRRTDIEHLIVQGYLEEV</sequence>
<dbReference type="STRING" id="1884261.A0A5C3QBA6"/>
<organism evidence="9 10">
    <name type="scientific">Pterulicium gracile</name>
    <dbReference type="NCBI Taxonomy" id="1884261"/>
    <lineage>
        <taxon>Eukaryota</taxon>
        <taxon>Fungi</taxon>
        <taxon>Dikarya</taxon>
        <taxon>Basidiomycota</taxon>
        <taxon>Agaricomycotina</taxon>
        <taxon>Agaricomycetes</taxon>
        <taxon>Agaricomycetidae</taxon>
        <taxon>Agaricales</taxon>
        <taxon>Pleurotineae</taxon>
        <taxon>Pterulaceae</taxon>
        <taxon>Pterulicium</taxon>
    </lineage>
</organism>
<dbReference type="PANTHER" id="PTHR12914">
    <property type="entry name" value="PARTNER OF SLD5"/>
    <property type="match status" value="1"/>
</dbReference>
<gene>
    <name evidence="9" type="ORF">BDV98DRAFT_574023</name>
</gene>
<keyword evidence="5 6" id="KW-0539">Nucleus</keyword>
<feature type="domain" description="DNA replication complex GINS protein PSF1 C-terminal" evidence="8">
    <location>
        <begin position="151"/>
        <end position="195"/>
    </location>
</feature>
<dbReference type="SUPFAM" id="SSF158573">
    <property type="entry name" value="GINS helical bundle-like"/>
    <property type="match status" value="1"/>
</dbReference>
<dbReference type="GO" id="GO:1902983">
    <property type="term" value="P:DNA strand elongation involved in mitotic DNA replication"/>
    <property type="evidence" value="ECO:0007669"/>
    <property type="project" value="TreeGrafter"/>
</dbReference>
<keyword evidence="10" id="KW-1185">Reference proteome</keyword>
<feature type="domain" description="GINS subunit" evidence="7">
    <location>
        <begin position="70"/>
        <end position="131"/>
    </location>
</feature>
<evidence type="ECO:0000259" key="8">
    <source>
        <dbReference type="Pfam" id="PF24997"/>
    </source>
</evidence>
<comment type="similarity">
    <text evidence="2 6">Belongs to the GINS1/PSF1 family.</text>
</comment>
<dbReference type="InterPro" id="IPR056783">
    <property type="entry name" value="PSF1_C"/>
</dbReference>
<dbReference type="Pfam" id="PF05916">
    <property type="entry name" value="Sld5"/>
    <property type="match status" value="1"/>
</dbReference>
<dbReference type="EMBL" id="ML178845">
    <property type="protein sequence ID" value="TFK97680.1"/>
    <property type="molecule type" value="Genomic_DNA"/>
</dbReference>
<evidence type="ECO:0000256" key="6">
    <source>
        <dbReference type="RuleBase" id="RU368085"/>
    </source>
</evidence>
<dbReference type="CDD" id="cd21696">
    <property type="entry name" value="GINS_B_Psf1"/>
    <property type="match status" value="1"/>
</dbReference>
<evidence type="ECO:0000259" key="7">
    <source>
        <dbReference type="Pfam" id="PF05916"/>
    </source>
</evidence>
<comment type="subunit">
    <text evidence="6">Component of the GINS complex.</text>
</comment>
<dbReference type="CDD" id="cd11710">
    <property type="entry name" value="GINS_A_psf1"/>
    <property type="match status" value="1"/>
</dbReference>
<evidence type="ECO:0000256" key="4">
    <source>
        <dbReference type="ARBA" id="ARBA00022705"/>
    </source>
</evidence>
<keyword evidence="4 6" id="KW-0235">DNA replication</keyword>
<evidence type="ECO:0000256" key="5">
    <source>
        <dbReference type="ARBA" id="ARBA00023242"/>
    </source>
</evidence>
<proteinExistence type="inferred from homology"/>
<dbReference type="InterPro" id="IPR036224">
    <property type="entry name" value="GINS_bundle-like_dom_sf"/>
</dbReference>
<dbReference type="GO" id="GO:0000811">
    <property type="term" value="C:GINS complex"/>
    <property type="evidence" value="ECO:0007669"/>
    <property type="project" value="UniProtKB-UniRule"/>
</dbReference>
<comment type="subcellular location">
    <subcellularLocation>
        <location evidence="1 6">Nucleus</location>
    </subcellularLocation>
</comment>
<evidence type="ECO:0000256" key="3">
    <source>
        <dbReference type="ARBA" id="ARBA00015143"/>
    </source>
</evidence>
<dbReference type="InterPro" id="IPR021151">
    <property type="entry name" value="GINS_A"/>
</dbReference>
<evidence type="ECO:0000313" key="9">
    <source>
        <dbReference type="EMBL" id="TFK97680.1"/>
    </source>
</evidence>